<comment type="caution">
    <text evidence="1">The sequence shown here is derived from an EMBL/GenBank/DDBJ whole genome shotgun (WGS) entry which is preliminary data.</text>
</comment>
<dbReference type="AlphaFoldDB" id="A0A084FXR5"/>
<organism evidence="1 2">
    <name type="scientific">Pseudallescheria apiosperma</name>
    <name type="common">Scedosporium apiospermum</name>
    <dbReference type="NCBI Taxonomy" id="563466"/>
    <lineage>
        <taxon>Eukaryota</taxon>
        <taxon>Fungi</taxon>
        <taxon>Dikarya</taxon>
        <taxon>Ascomycota</taxon>
        <taxon>Pezizomycotina</taxon>
        <taxon>Sordariomycetes</taxon>
        <taxon>Hypocreomycetidae</taxon>
        <taxon>Microascales</taxon>
        <taxon>Microascaceae</taxon>
        <taxon>Scedosporium</taxon>
    </lineage>
</organism>
<evidence type="ECO:0000313" key="1">
    <source>
        <dbReference type="EMBL" id="KEZ39877.1"/>
    </source>
</evidence>
<dbReference type="Proteomes" id="UP000028545">
    <property type="component" value="Unassembled WGS sequence"/>
</dbReference>
<reference evidence="1 2" key="1">
    <citation type="journal article" date="2014" name="Genome Announc.">
        <title>Draft genome sequence of the pathogenic fungus Scedosporium apiospermum.</title>
        <authorList>
            <person name="Vandeputte P."/>
            <person name="Ghamrawi S."/>
            <person name="Rechenmann M."/>
            <person name="Iltis A."/>
            <person name="Giraud S."/>
            <person name="Fleury M."/>
            <person name="Thornton C."/>
            <person name="Delhaes L."/>
            <person name="Meyer W."/>
            <person name="Papon N."/>
            <person name="Bouchara J.P."/>
        </authorList>
    </citation>
    <scope>NUCLEOTIDE SEQUENCE [LARGE SCALE GENOMIC DNA]</scope>
    <source>
        <strain evidence="1 2">IHEM 14462</strain>
    </source>
</reference>
<dbReference type="RefSeq" id="XP_016639676.1">
    <property type="nucleotide sequence ID" value="XM_016790373.1"/>
</dbReference>
<protein>
    <submittedName>
        <fullName evidence="1">Uncharacterized protein</fullName>
    </submittedName>
</protein>
<dbReference type="VEuPathDB" id="FungiDB:SAPIO_CDS8828"/>
<dbReference type="EMBL" id="JOWA01000132">
    <property type="protein sequence ID" value="KEZ39877.1"/>
    <property type="molecule type" value="Genomic_DNA"/>
</dbReference>
<dbReference type="PANTHER" id="PTHR38791">
    <property type="entry name" value="ZN(II)2CYS6 TRANSCRIPTION FACTOR (EUROFUNG)-RELATED-RELATED"/>
    <property type="match status" value="1"/>
</dbReference>
<dbReference type="OrthoDB" id="2991872at2759"/>
<dbReference type="KEGG" id="sapo:SAPIO_CDS8828"/>
<sequence>MKPSANHHPPLGLGEASEIKLRNCHPWLKGRLPVRFQPPVEEQCVEQFMEKYIIYPRNQAPSPGFLEHLPSMFKEVNVEGRCALRWAVLAAAYADVSRDQDGNAVACKALQCYGRALSALGESLSAPGKVPDDYDLMTVVVLDIFEQKQRLAFNLPQTDETSDWLGQLNDSEAYVRLEKNTHDISETCKRARSLLALVSAGGLPTSILVDMIKELHSLDQAAVSWRQTSQWSFTTLEVSERQDLSPAARGITDRIQLHSDVWMAYEWNYHRTARIIFLQQLLQCSKAALETLDLAEVEKQTLNNTVTECILTIQWLADEFLATVPQSFGDVNHIGQPHDGKDGPPRCRAIGGYLLLWPTRTAKDEKSATSMEQKERAQRVFERIREYTGMKDLLGDKSAI</sequence>
<keyword evidence="2" id="KW-1185">Reference proteome</keyword>
<proteinExistence type="predicted"/>
<name>A0A084FXR5_PSEDA</name>
<evidence type="ECO:0000313" key="2">
    <source>
        <dbReference type="Proteomes" id="UP000028545"/>
    </source>
</evidence>
<dbReference type="InterPro" id="IPR053175">
    <property type="entry name" value="DHMBA_Reg_Transcription_Factor"/>
</dbReference>
<accession>A0A084FXR5</accession>
<dbReference type="OMA" id="WMAYEWN"/>
<dbReference type="GeneID" id="27727900"/>
<gene>
    <name evidence="1" type="ORF">SAPIO_CDS8828</name>
</gene>
<dbReference type="HOGENOM" id="CLU_013866_6_2_1"/>